<sequence>MPPLSRCRSIPYLLYSIPPTLVEVGLMLGFFIVKYEAFYLWLRRRTEPGVLGSACQAQCTSSAC</sequence>
<keyword evidence="1" id="KW-0472">Membrane</keyword>
<dbReference type="Proteomes" id="UP000243096">
    <property type="component" value="Unassembled WGS sequence"/>
</dbReference>
<keyword evidence="1" id="KW-1133">Transmembrane helix</keyword>
<feature type="transmembrane region" description="Helical" evidence="1">
    <location>
        <begin position="12"/>
        <end position="35"/>
    </location>
</feature>
<protein>
    <submittedName>
        <fullName evidence="2">Uncharacterized protein</fullName>
    </submittedName>
</protein>
<comment type="caution">
    <text evidence="2">The sequence shown here is derived from an EMBL/GenBank/DDBJ whole genome shotgun (WGS) entry which is preliminary data.</text>
</comment>
<name>A0A2P5KCX2_9BURK</name>
<evidence type="ECO:0000256" key="1">
    <source>
        <dbReference type="SAM" id="Phobius"/>
    </source>
</evidence>
<evidence type="ECO:0000313" key="2">
    <source>
        <dbReference type="EMBL" id="PPB84567.1"/>
    </source>
</evidence>
<dbReference type="AlphaFoldDB" id="A0A2P5KCX2"/>
<evidence type="ECO:0000313" key="3">
    <source>
        <dbReference type="Proteomes" id="UP000243096"/>
    </source>
</evidence>
<gene>
    <name evidence="2" type="ORF">B0O95_103260</name>
</gene>
<keyword evidence="3" id="KW-1185">Reference proteome</keyword>
<accession>A0A2P5KCX2</accession>
<dbReference type="RefSeq" id="WP_104076823.1">
    <property type="nucleotide sequence ID" value="NZ_CP062178.1"/>
</dbReference>
<reference evidence="2 3" key="1">
    <citation type="submission" date="2018-01" db="EMBL/GenBank/DDBJ databases">
        <title>Genomic Encyclopedia of Type Strains, Phase III (KMG-III): the genomes of soil and plant-associated and newly described type strains.</title>
        <authorList>
            <person name="Whitman W."/>
        </authorList>
    </citation>
    <scope>NUCLEOTIDE SEQUENCE [LARGE SCALE GENOMIC DNA]</scope>
    <source>
        <strain evidence="2 3">HKI456</strain>
    </source>
</reference>
<dbReference type="EMBL" id="PRDW01000003">
    <property type="protein sequence ID" value="PPB84567.1"/>
    <property type="molecule type" value="Genomic_DNA"/>
</dbReference>
<proteinExistence type="predicted"/>
<organism evidence="2 3">
    <name type="scientific">Mycetohabitans endofungorum</name>
    <dbReference type="NCBI Taxonomy" id="417203"/>
    <lineage>
        <taxon>Bacteria</taxon>
        <taxon>Pseudomonadati</taxon>
        <taxon>Pseudomonadota</taxon>
        <taxon>Betaproteobacteria</taxon>
        <taxon>Burkholderiales</taxon>
        <taxon>Burkholderiaceae</taxon>
        <taxon>Mycetohabitans</taxon>
    </lineage>
</organism>
<keyword evidence="1" id="KW-0812">Transmembrane</keyword>